<evidence type="ECO:0000256" key="1">
    <source>
        <dbReference type="SAM" id="Phobius"/>
    </source>
</evidence>
<comment type="caution">
    <text evidence="2">The sequence shown here is derived from an EMBL/GenBank/DDBJ whole genome shotgun (WGS) entry which is preliminary data.</text>
</comment>
<keyword evidence="1" id="KW-0472">Membrane</keyword>
<proteinExistence type="predicted"/>
<dbReference type="RefSeq" id="WP_074133969.1">
    <property type="nucleotide sequence ID" value="NZ_QRHN01000005.1"/>
</dbReference>
<keyword evidence="1" id="KW-0812">Transmembrane</keyword>
<dbReference type="Pfam" id="PF14163">
    <property type="entry name" value="SieB"/>
    <property type="match status" value="1"/>
</dbReference>
<protein>
    <submittedName>
        <fullName evidence="2">Conjugal transfer protein</fullName>
    </submittedName>
</protein>
<reference evidence="2 3" key="1">
    <citation type="submission" date="2018-08" db="EMBL/GenBank/DDBJ databases">
        <title>A genome reference for cultivated species of the human gut microbiota.</title>
        <authorList>
            <person name="Zou Y."/>
            <person name="Xue W."/>
            <person name="Luo G."/>
        </authorList>
    </citation>
    <scope>NUCLEOTIDE SEQUENCE [LARGE SCALE GENOMIC DNA]</scope>
    <source>
        <strain evidence="2 3">AM23-7AC</strain>
    </source>
</reference>
<dbReference type="AlphaFoldDB" id="A0A414QFC0"/>
<evidence type="ECO:0000313" key="2">
    <source>
        <dbReference type="EMBL" id="RHF79492.1"/>
    </source>
</evidence>
<dbReference type="EMBL" id="QRHN01000005">
    <property type="protein sequence ID" value="RHF79492.1"/>
    <property type="molecule type" value="Genomic_DNA"/>
</dbReference>
<accession>A0A414QFC0</accession>
<keyword evidence="1" id="KW-1133">Transmembrane helix</keyword>
<organism evidence="2 3">
    <name type="scientific">Dorea formicigenerans</name>
    <dbReference type="NCBI Taxonomy" id="39486"/>
    <lineage>
        <taxon>Bacteria</taxon>
        <taxon>Bacillati</taxon>
        <taxon>Bacillota</taxon>
        <taxon>Clostridia</taxon>
        <taxon>Lachnospirales</taxon>
        <taxon>Lachnospiraceae</taxon>
        <taxon>Dorea</taxon>
    </lineage>
</organism>
<evidence type="ECO:0000313" key="3">
    <source>
        <dbReference type="Proteomes" id="UP000285666"/>
    </source>
</evidence>
<feature type="transmembrane region" description="Helical" evidence="1">
    <location>
        <begin position="49"/>
        <end position="73"/>
    </location>
</feature>
<name>A0A414QFC0_9FIRM</name>
<dbReference type="InterPro" id="IPR025982">
    <property type="entry name" value="SieB"/>
</dbReference>
<gene>
    <name evidence="2" type="ORF">DW658_05440</name>
</gene>
<dbReference type="Proteomes" id="UP000285666">
    <property type="component" value="Unassembled WGS sequence"/>
</dbReference>
<sequence>MKDFIDFLKLPPNILGALSIASGTLLLLPQKLAQKFYIINFREKYGFTIGIVFVISTALLIVLLLSKIFHFFYDKYASKKLGTAQIKYLKNMTPEQVTIIREFLHEPTHTLPLPMNNGLVIELQHLQILTPAGQTHLVSMLDPQINYFLQPWVIKKINSDEELKRIFY</sequence>